<feature type="region of interest" description="Disordered" evidence="10">
    <location>
        <begin position="919"/>
        <end position="951"/>
    </location>
</feature>
<feature type="transmembrane region" description="Helical" evidence="11">
    <location>
        <begin position="365"/>
        <end position="384"/>
    </location>
</feature>
<feature type="transmembrane region" description="Helical" evidence="11">
    <location>
        <begin position="108"/>
        <end position="125"/>
    </location>
</feature>
<reference evidence="17 18" key="1">
    <citation type="submission" date="2020-08" db="EMBL/GenBank/DDBJ databases">
        <title>Sequencing the genomes of 1000 actinobacteria strains.</title>
        <authorList>
            <person name="Klenk H.-P."/>
        </authorList>
    </citation>
    <scope>NUCLEOTIDE SEQUENCE [LARGE SCALE GENOMIC DNA]</scope>
    <source>
        <strain evidence="17 18">DSM 45258</strain>
    </source>
</reference>
<name>A0A839RLR8_9ACTN</name>
<dbReference type="InterPro" id="IPR050616">
    <property type="entry name" value="CPA3_Na-H_Antiporter_A"/>
</dbReference>
<feature type="transmembrane region" description="Helical" evidence="11">
    <location>
        <begin position="676"/>
        <end position="697"/>
    </location>
</feature>
<feature type="transmembrane region" description="Helical" evidence="11">
    <location>
        <begin position="202"/>
        <end position="220"/>
    </location>
</feature>
<keyword evidence="5 9" id="KW-0812">Transmembrane</keyword>
<dbReference type="Pfam" id="PF00662">
    <property type="entry name" value="Proton_antipo_N"/>
    <property type="match status" value="1"/>
</dbReference>
<dbReference type="EMBL" id="JACHWS010000002">
    <property type="protein sequence ID" value="MBB3037862.1"/>
    <property type="molecule type" value="Genomic_DNA"/>
</dbReference>
<feature type="transmembrane region" description="Helical" evidence="11">
    <location>
        <begin position="789"/>
        <end position="806"/>
    </location>
</feature>
<keyword evidence="7" id="KW-0406">Ion transport</keyword>
<evidence type="ECO:0000259" key="16">
    <source>
        <dbReference type="Pfam" id="PF20501"/>
    </source>
</evidence>
<dbReference type="InterPro" id="IPR025383">
    <property type="entry name" value="MrpA_C/MbhD"/>
</dbReference>
<feature type="transmembrane region" description="Helical" evidence="11">
    <location>
        <begin position="843"/>
        <end position="864"/>
    </location>
</feature>
<feature type="domain" description="MrpA C-terminal/MbhE" evidence="16">
    <location>
        <begin position="680"/>
        <end position="754"/>
    </location>
</feature>
<dbReference type="InterPro" id="IPR001750">
    <property type="entry name" value="ND/Mrp_TM"/>
</dbReference>
<feature type="domain" description="MrpA C-terminal/MbhD" evidence="15">
    <location>
        <begin position="602"/>
        <end position="666"/>
    </location>
</feature>
<evidence type="ECO:0000313" key="18">
    <source>
        <dbReference type="Proteomes" id="UP000567922"/>
    </source>
</evidence>
<proteinExistence type="predicted"/>
<feature type="transmembrane region" description="Helical" evidence="11">
    <location>
        <begin position="884"/>
        <end position="909"/>
    </location>
</feature>
<dbReference type="RefSeq" id="WP_064441344.1">
    <property type="nucleotide sequence ID" value="NZ_BDDI01000013.1"/>
</dbReference>
<keyword evidence="4" id="KW-1003">Cell membrane</keyword>
<evidence type="ECO:0000313" key="17">
    <source>
        <dbReference type="EMBL" id="MBB3037862.1"/>
    </source>
</evidence>
<dbReference type="PRINTS" id="PR01434">
    <property type="entry name" value="NADHDHGNASE5"/>
</dbReference>
<evidence type="ECO:0000256" key="9">
    <source>
        <dbReference type="RuleBase" id="RU000320"/>
    </source>
</evidence>
<dbReference type="NCBIfam" id="NF009290">
    <property type="entry name" value="PRK12650.1"/>
    <property type="match status" value="1"/>
</dbReference>
<feature type="transmembrane region" description="Helical" evidence="11">
    <location>
        <begin position="232"/>
        <end position="255"/>
    </location>
</feature>
<feature type="transmembrane region" description="Helical" evidence="11">
    <location>
        <begin position="812"/>
        <end position="831"/>
    </location>
</feature>
<dbReference type="InterPro" id="IPR001516">
    <property type="entry name" value="Proton_antipo_N"/>
</dbReference>
<comment type="subcellular location">
    <subcellularLocation>
        <location evidence="1">Cell membrane</location>
        <topology evidence="1">Multi-pass membrane protein</topology>
    </subcellularLocation>
    <subcellularLocation>
        <location evidence="9">Membrane</location>
        <topology evidence="9">Multi-pass membrane protein</topology>
    </subcellularLocation>
</comment>
<feature type="domain" description="Na+/H+ antiporter MnhB subunit-related protein" evidence="14">
    <location>
        <begin position="786"/>
        <end position="906"/>
    </location>
</feature>
<evidence type="ECO:0000259" key="13">
    <source>
        <dbReference type="Pfam" id="PF00662"/>
    </source>
</evidence>
<dbReference type="Pfam" id="PF13244">
    <property type="entry name" value="MbhD"/>
    <property type="match status" value="1"/>
</dbReference>
<feature type="transmembrane region" description="Helical" evidence="11">
    <location>
        <begin position="446"/>
        <end position="468"/>
    </location>
</feature>
<feature type="transmembrane region" description="Helical" evidence="11">
    <location>
        <begin position="320"/>
        <end position="344"/>
    </location>
</feature>
<evidence type="ECO:0000256" key="11">
    <source>
        <dbReference type="SAM" id="Phobius"/>
    </source>
</evidence>
<evidence type="ECO:0000256" key="6">
    <source>
        <dbReference type="ARBA" id="ARBA00022989"/>
    </source>
</evidence>
<evidence type="ECO:0000256" key="3">
    <source>
        <dbReference type="ARBA" id="ARBA00022449"/>
    </source>
</evidence>
<dbReference type="InterPro" id="IPR007182">
    <property type="entry name" value="MnhB"/>
</dbReference>
<feature type="transmembrane region" description="Helical" evidence="11">
    <location>
        <begin position="296"/>
        <end position="314"/>
    </location>
</feature>
<feature type="transmembrane region" description="Helical" evidence="11">
    <location>
        <begin position="488"/>
        <end position="515"/>
    </location>
</feature>
<feature type="transmembrane region" description="Helical" evidence="11">
    <location>
        <begin position="404"/>
        <end position="425"/>
    </location>
</feature>
<evidence type="ECO:0000256" key="10">
    <source>
        <dbReference type="SAM" id="MobiDB-lite"/>
    </source>
</evidence>
<feature type="domain" description="NADH:quinone oxidoreductase/Mrp antiporter transmembrane" evidence="12">
    <location>
        <begin position="126"/>
        <end position="399"/>
    </location>
</feature>
<keyword evidence="2" id="KW-0813">Transport</keyword>
<evidence type="ECO:0000256" key="2">
    <source>
        <dbReference type="ARBA" id="ARBA00022448"/>
    </source>
</evidence>
<keyword evidence="18" id="KW-1185">Reference proteome</keyword>
<evidence type="ECO:0000256" key="1">
    <source>
        <dbReference type="ARBA" id="ARBA00004651"/>
    </source>
</evidence>
<dbReference type="PANTHER" id="PTHR43373:SF1">
    <property type="entry name" value="NA(+)_H(+) ANTIPORTER SUBUNIT A"/>
    <property type="match status" value="1"/>
</dbReference>
<dbReference type="Proteomes" id="UP000567922">
    <property type="component" value="Unassembled WGS sequence"/>
</dbReference>
<evidence type="ECO:0000256" key="8">
    <source>
        <dbReference type="ARBA" id="ARBA00023136"/>
    </source>
</evidence>
<dbReference type="AlphaFoldDB" id="A0A839RLR8"/>
<feature type="transmembrane region" description="Helical" evidence="11">
    <location>
        <begin position="267"/>
        <end position="289"/>
    </location>
</feature>
<dbReference type="GO" id="GO:0015297">
    <property type="term" value="F:antiporter activity"/>
    <property type="evidence" value="ECO:0007669"/>
    <property type="project" value="UniProtKB-KW"/>
</dbReference>
<dbReference type="PANTHER" id="PTHR43373">
    <property type="entry name" value="NA(+)/H(+) ANTIPORTER SUBUNIT"/>
    <property type="match status" value="1"/>
</dbReference>
<evidence type="ECO:0000256" key="4">
    <source>
        <dbReference type="ARBA" id="ARBA00022475"/>
    </source>
</evidence>
<evidence type="ECO:0000256" key="7">
    <source>
        <dbReference type="ARBA" id="ARBA00023065"/>
    </source>
</evidence>
<feature type="transmembrane region" description="Helical" evidence="11">
    <location>
        <begin position="644"/>
        <end position="664"/>
    </location>
</feature>
<keyword evidence="3" id="KW-0050">Antiport</keyword>
<dbReference type="OrthoDB" id="9811798at2"/>
<dbReference type="GO" id="GO:0006811">
    <property type="term" value="P:monoatomic ion transport"/>
    <property type="evidence" value="ECO:0007669"/>
    <property type="project" value="UniProtKB-KW"/>
</dbReference>
<keyword evidence="6 11" id="KW-1133">Transmembrane helix</keyword>
<feature type="transmembrane region" description="Helical" evidence="11">
    <location>
        <begin position="79"/>
        <end position="96"/>
    </location>
</feature>
<sequence>MVLPLVLSLLALAAVASPLLDKYLGRTTGWVLAATFLGLGGWVFYEAPPHLRDGGVIEYSQPWMPAIGVNFHLRLDGTGLLFTALVLGVGALIMAYSARYFSHGRHAGFYALMSIFAAAMFGLVVADDVVLLFVFWEFTTIASFFLIGRSGLHANKPAMRTLILTAGGGLALLSAVVTMIVYTGTSQLSVILAHPVWQENGTFATAVGVLIIIAAFTKSAQFPFHYWLPDAMAAATPVSAYLHAAAMVKAGIYLLMRFSPVLSDNTVWHVTLISVGLLTAIMGALFALQRHDLKELLAYSTVSQLGFLVAVIGIGTPAALAAAGIHTLAHALFKATLFMLVGVIDREVGSRDIRKLTGLRRVMPLTAALTALSALSMAGVPPLLGFISKENMFGAFLEAPGPDFVGPLVGTFAVIGAILTFAYSFRIVYGAFSGPTEQVKLREPSLIFLLPAAVSSLAGLVLGFYAGWLDPLIERVVLDTQGLVGTFYLTLWHGVNAAFIMSMITISVGIVLFLLRNTIDRLLDRRLFPITGVEVFERIYDGTIAFGARVGDLTRSNSPTRHLAAPFILLALLALGVFISSPVVPPFPEPVTQPIDWLLLLLVSAGVIGIVIARSRLAALALLGVVGFVVALLFFVLGAPDVGLTQLLVEVLTVVVAVLILRRLPRVFHTVSKSRTALTAGIAVIAGTSAALATYTLTGRREISQAGEYFLQEAEEETGGTNVVNTILVDFRALDTLGELTVLGVAGLVIISVLDSSGLLRGDRDPRATELKDAPIGSAVGNTILARTVGRWLAPVLIILSLYLLIRGHDLPGGGFISALVGGAGFALAYLSAPSAARAPIRLPYVGLIASGIGIATLVGVLGFADGSFLRPLHYNIPLPGDAYYHFTTALIFDIGVYLAVVGVILAALNRLGVEETPAAYTPDAPDGAPPDRDPPVSNEPEHEAMTGGRR</sequence>
<feature type="compositionally biased region" description="Basic and acidic residues" evidence="10">
    <location>
        <begin position="930"/>
        <end position="945"/>
    </location>
</feature>
<dbReference type="Pfam" id="PF20501">
    <property type="entry name" value="MbhE"/>
    <property type="match status" value="1"/>
</dbReference>
<evidence type="ECO:0000256" key="5">
    <source>
        <dbReference type="ARBA" id="ARBA00022692"/>
    </source>
</evidence>
<feature type="transmembrane region" description="Helical" evidence="11">
    <location>
        <begin position="131"/>
        <end position="149"/>
    </location>
</feature>
<dbReference type="Pfam" id="PF00361">
    <property type="entry name" value="Proton_antipo_M"/>
    <property type="match status" value="1"/>
</dbReference>
<feature type="transmembrane region" description="Helical" evidence="11">
    <location>
        <begin position="740"/>
        <end position="760"/>
    </location>
</feature>
<keyword evidence="8 11" id="KW-0472">Membrane</keyword>
<protein>
    <submittedName>
        <fullName evidence="17">Multicomponent Na+:H+ antiporter subunit A</fullName>
    </submittedName>
</protein>
<feature type="transmembrane region" description="Helical" evidence="11">
    <location>
        <begin position="620"/>
        <end position="638"/>
    </location>
</feature>
<evidence type="ECO:0000259" key="15">
    <source>
        <dbReference type="Pfam" id="PF13244"/>
    </source>
</evidence>
<evidence type="ECO:0000259" key="12">
    <source>
        <dbReference type="Pfam" id="PF00361"/>
    </source>
</evidence>
<dbReference type="GO" id="GO:0005886">
    <property type="term" value="C:plasma membrane"/>
    <property type="evidence" value="ECO:0007669"/>
    <property type="project" value="UniProtKB-SubCell"/>
</dbReference>
<dbReference type="InterPro" id="IPR046806">
    <property type="entry name" value="MrpA_C/MbhE"/>
</dbReference>
<feature type="transmembrane region" description="Helical" evidence="11">
    <location>
        <begin position="161"/>
        <end position="182"/>
    </location>
</feature>
<feature type="domain" description="NADH-Ubiquinone oxidoreductase (complex I) chain 5 N-terminal" evidence="13">
    <location>
        <begin position="63"/>
        <end position="104"/>
    </location>
</feature>
<gene>
    <name evidence="17" type="ORF">FHU29_002311</name>
</gene>
<accession>A0A839RLR8</accession>
<feature type="transmembrane region" description="Helical" evidence="11">
    <location>
        <begin position="563"/>
        <end position="583"/>
    </location>
</feature>
<feature type="transmembrane region" description="Helical" evidence="11">
    <location>
        <begin position="595"/>
        <end position="613"/>
    </location>
</feature>
<dbReference type="Pfam" id="PF04039">
    <property type="entry name" value="MnhB"/>
    <property type="match status" value="1"/>
</dbReference>
<evidence type="ECO:0000259" key="14">
    <source>
        <dbReference type="Pfam" id="PF04039"/>
    </source>
</evidence>
<organism evidence="17 18">
    <name type="scientific">Hoyosella altamirensis</name>
    <dbReference type="NCBI Taxonomy" id="616997"/>
    <lineage>
        <taxon>Bacteria</taxon>
        <taxon>Bacillati</taxon>
        <taxon>Actinomycetota</taxon>
        <taxon>Actinomycetes</taxon>
        <taxon>Mycobacteriales</taxon>
        <taxon>Hoyosellaceae</taxon>
        <taxon>Hoyosella</taxon>
    </lineage>
</organism>
<comment type="caution">
    <text evidence="17">The sequence shown here is derived from an EMBL/GenBank/DDBJ whole genome shotgun (WGS) entry which is preliminary data.</text>
</comment>